<dbReference type="Pfam" id="PF01610">
    <property type="entry name" value="DDE_Tnp_ISL3"/>
    <property type="match status" value="1"/>
</dbReference>
<evidence type="ECO:0000313" key="3">
    <source>
        <dbReference type="EMBL" id="SPD48811.1"/>
    </source>
</evidence>
<feature type="domain" description="Transposase IS204/IS1001/IS1096/IS1165 DDE" evidence="2">
    <location>
        <begin position="1"/>
        <end position="96"/>
    </location>
</feature>
<feature type="region of interest" description="Disordered" evidence="1">
    <location>
        <begin position="96"/>
        <end position="133"/>
    </location>
</feature>
<protein>
    <recommendedName>
        <fullName evidence="2">Transposase IS204/IS1001/IS1096/IS1165 DDE domain-containing protein</fullName>
    </recommendedName>
</protein>
<name>A0A375H9X4_9BURK</name>
<geneLocation type="plasmid" evidence="3">
    <name>I</name>
</geneLocation>
<dbReference type="InterPro" id="IPR002560">
    <property type="entry name" value="Transposase_DDE"/>
</dbReference>
<sequence>MTTAYELEILEHFPQAEVVYDLFHVVAKYGCEVMDRVRVDQANRLRHDRPTRRVLKSTRWLLQRNQQNLSAPQAVHLDEVLQANRPLMTAYILRDDSSGCGSNADRDGRRRPRSSGRAGMAELHSCPQCSPSA</sequence>
<dbReference type="AlphaFoldDB" id="A0A375H9X4"/>
<accession>A0A375H9X4</accession>
<keyword evidence="3" id="KW-0614">Plasmid</keyword>
<dbReference type="EMBL" id="LT984809">
    <property type="protein sequence ID" value="SPD48811.1"/>
    <property type="molecule type" value="Genomic_DNA"/>
</dbReference>
<evidence type="ECO:0000256" key="1">
    <source>
        <dbReference type="SAM" id="MobiDB-lite"/>
    </source>
</evidence>
<gene>
    <name evidence="3" type="ORF">CBM2612_P0156</name>
</gene>
<proteinExistence type="predicted"/>
<reference evidence="3" key="1">
    <citation type="submission" date="2018-01" db="EMBL/GenBank/DDBJ databases">
        <authorList>
            <person name="Gaut B.S."/>
            <person name="Morton B.R."/>
            <person name="Clegg M.T."/>
            <person name="Duvall M.R."/>
        </authorList>
    </citation>
    <scope>NUCLEOTIDE SEQUENCE</scope>
    <source>
        <strain evidence="3">Cupriavidus taiwanensis STM 8555</strain>
    </source>
</reference>
<evidence type="ECO:0000259" key="2">
    <source>
        <dbReference type="Pfam" id="PF01610"/>
    </source>
</evidence>
<organism evidence="3">
    <name type="scientific">Cupriavidus taiwanensis</name>
    <dbReference type="NCBI Taxonomy" id="164546"/>
    <lineage>
        <taxon>Bacteria</taxon>
        <taxon>Pseudomonadati</taxon>
        <taxon>Pseudomonadota</taxon>
        <taxon>Betaproteobacteria</taxon>
        <taxon>Burkholderiales</taxon>
        <taxon>Burkholderiaceae</taxon>
        <taxon>Cupriavidus</taxon>
    </lineage>
</organism>